<dbReference type="InterPro" id="IPR004843">
    <property type="entry name" value="Calcineurin-like_PHP"/>
</dbReference>
<feature type="region of interest" description="Disordered" evidence="15">
    <location>
        <begin position="1"/>
        <end position="68"/>
    </location>
</feature>
<dbReference type="Proteomes" id="UP001457282">
    <property type="component" value="Unassembled WGS sequence"/>
</dbReference>
<dbReference type="InterPro" id="IPR029052">
    <property type="entry name" value="Metallo-depent_PP-like"/>
</dbReference>
<keyword evidence="9 13" id="KW-0539">Nucleus</keyword>
<dbReference type="PRINTS" id="PR00114">
    <property type="entry name" value="STPHPHTASE"/>
</dbReference>
<keyword evidence="5" id="KW-0677">Repeat</keyword>
<organism evidence="17 18">
    <name type="scientific">Rubus argutus</name>
    <name type="common">Southern blackberry</name>
    <dbReference type="NCBI Taxonomy" id="59490"/>
    <lineage>
        <taxon>Eukaryota</taxon>
        <taxon>Viridiplantae</taxon>
        <taxon>Streptophyta</taxon>
        <taxon>Embryophyta</taxon>
        <taxon>Tracheophyta</taxon>
        <taxon>Spermatophyta</taxon>
        <taxon>Magnoliopsida</taxon>
        <taxon>eudicotyledons</taxon>
        <taxon>Gunneridae</taxon>
        <taxon>Pentapetalae</taxon>
        <taxon>rosids</taxon>
        <taxon>fabids</taxon>
        <taxon>Rosales</taxon>
        <taxon>Rosaceae</taxon>
        <taxon>Rosoideae</taxon>
        <taxon>Rosoideae incertae sedis</taxon>
        <taxon>Rubus</taxon>
    </lineage>
</organism>
<dbReference type="InterPro" id="IPR011498">
    <property type="entry name" value="Kelch_2"/>
</dbReference>
<dbReference type="InterPro" id="IPR015915">
    <property type="entry name" value="Kelch-typ_b-propeller"/>
</dbReference>
<dbReference type="InterPro" id="IPR041758">
    <property type="entry name" value="MPP_BSL_C"/>
</dbReference>
<evidence type="ECO:0000256" key="13">
    <source>
        <dbReference type="PIRNR" id="PIRNR036363"/>
    </source>
</evidence>
<evidence type="ECO:0000256" key="15">
    <source>
        <dbReference type="SAM" id="MobiDB-lite"/>
    </source>
</evidence>
<dbReference type="InterPro" id="IPR012391">
    <property type="entry name" value="Ser/Thr_prot_Pase_BSU1"/>
</dbReference>
<evidence type="ECO:0000256" key="9">
    <source>
        <dbReference type="ARBA" id="ARBA00023242"/>
    </source>
</evidence>
<dbReference type="PANTHER" id="PTHR46422">
    <property type="entry name" value="SERINE/THREONINE-PROTEIN PHOSPHATASE BSL3"/>
    <property type="match status" value="1"/>
</dbReference>
<evidence type="ECO:0000256" key="8">
    <source>
        <dbReference type="ARBA" id="ARBA00023211"/>
    </source>
</evidence>
<sequence>MDVDSSMVPEVDHDPAVQNQSTASSAVEGEQLGDQQSQTGGGSPAAQQPQSPASPQSQQQTPVAGPRHAPTYSVVNAILEKKEDGPGPRCGHTLTAVAAVGEEGTPGYIGPRLILFGGATALEGNSAASGTPSSAGSAGIRLAGATADVHCYDILTNKWSRITPFGEPPTPRAAHVATAVGTMVVIQGGIGPAGLSAEDLHVLDLTQQRPRWHRVVVQGPGPGPRYGHVMALVGQRYLMAIGGNDGKRPLADVWALDTAAKPYEWRKLEPEGEGPPPCMYATASARSDGLLLLCGGRDANSVPLASAYGLAKHRDGRWEWAIAPGVSPSPRYQHAAVFVNARLHVSGGALGGGRMVEDSSSVAVLDTAAGVWCDTKSVVTSPRTGRYSADAAGGDAAVELTRRCRHAAAAVGDLIFIYGGLRGGVLLDDLLVAEDLAAAETTTAASHAAAAAAQSNLPPGRLPGRYGFIDDRTRQIMPEAAPDGAVVLGNPVAPPVNGDMYTDISTENALLQGSRRMSKGVEYLVEASAAEAEAISATLAAAKARQVNGEVELPDRDRGSEATPSGKQISTLIKPENAGSNNIPSAGVRLHHRAVVVAAETGGALGGMVRQLSIDQFENEGRRVSYGTPESATAARKLLDRQMSINSVPKKVIAHLLKPRGWKPPVRRQFFLDCNEIADLCDNAERIFSSEPSVLQLRAPIKIFGDLHGQFGDLMRLFDEYGSPSTAGDIAYIDYLFLGDYVDRGQHSLETISLLLALKVEYPHNVHLIRGNHEAADINALFGFRIECIERMGERDGIWAWHRINRLFNWLPLAALIEKKIICMHGGIGRSINHVEQIENLQRPITMEAGSIVLMDLLWSDPTENDSVEGLRPNARGPGLVTFGPDRVMEFCNNNDLQLIVRAHECVMDGFERFAQGHLITLFSATNYCGTANNAGAILVLGRDLVVVPKLIHPLPPAISSPETSPERHIEDTWMQELNANRPPTPTRGRPQVANDRGSLAWI</sequence>
<dbReference type="Gene3D" id="2.120.10.80">
    <property type="entry name" value="Kelch-type beta propeller"/>
    <property type="match status" value="2"/>
</dbReference>
<protein>
    <recommendedName>
        <fullName evidence="13 14">Serine/threonine-protein phosphatase</fullName>
        <ecNumber evidence="13 14">3.1.3.16</ecNumber>
    </recommendedName>
</protein>
<dbReference type="GO" id="GO:0009742">
    <property type="term" value="P:brassinosteroid mediated signaling pathway"/>
    <property type="evidence" value="ECO:0007669"/>
    <property type="project" value="InterPro"/>
</dbReference>
<dbReference type="GO" id="GO:0005634">
    <property type="term" value="C:nucleus"/>
    <property type="evidence" value="ECO:0007669"/>
    <property type="project" value="UniProtKB-SubCell"/>
</dbReference>
<comment type="function">
    <text evidence="12">Phosphatase involved in elongation process, probably by acting as a regulator of brassinolide signaling.</text>
</comment>
<dbReference type="FunFam" id="3.60.21.10:FF:000008">
    <property type="entry name" value="Serine/threonine-protein phosphatase"/>
    <property type="match status" value="1"/>
</dbReference>
<dbReference type="PANTHER" id="PTHR46422:SF4">
    <property type="entry name" value="SERINE_THREONINE-PROTEIN PHOSPHATASE BSL3"/>
    <property type="match status" value="1"/>
</dbReference>
<accession>A0AAW1XR32</accession>
<evidence type="ECO:0000256" key="7">
    <source>
        <dbReference type="ARBA" id="ARBA00022912"/>
    </source>
</evidence>
<dbReference type="SUPFAM" id="SSF117281">
    <property type="entry name" value="Kelch motif"/>
    <property type="match status" value="1"/>
</dbReference>
<keyword evidence="3" id="KW-0880">Kelch repeat</keyword>
<dbReference type="SMART" id="SM00156">
    <property type="entry name" value="PP2Ac"/>
    <property type="match status" value="1"/>
</dbReference>
<dbReference type="AlphaFoldDB" id="A0AAW1XR32"/>
<evidence type="ECO:0000259" key="16">
    <source>
        <dbReference type="PROSITE" id="PS00125"/>
    </source>
</evidence>
<keyword evidence="8 13" id="KW-0464">Manganese</keyword>
<dbReference type="Gene3D" id="3.60.21.10">
    <property type="match status" value="1"/>
</dbReference>
<comment type="catalytic activity">
    <reaction evidence="11 13 14">
        <text>O-phospho-L-threonyl-[protein] + H2O = L-threonyl-[protein] + phosphate</text>
        <dbReference type="Rhea" id="RHEA:47004"/>
        <dbReference type="Rhea" id="RHEA-COMP:11060"/>
        <dbReference type="Rhea" id="RHEA-COMP:11605"/>
        <dbReference type="ChEBI" id="CHEBI:15377"/>
        <dbReference type="ChEBI" id="CHEBI:30013"/>
        <dbReference type="ChEBI" id="CHEBI:43474"/>
        <dbReference type="ChEBI" id="CHEBI:61977"/>
        <dbReference type="EC" id="3.1.3.16"/>
    </reaction>
</comment>
<dbReference type="FunFam" id="2.120.10.80:FF:000139">
    <property type="entry name" value="Serine/threonine-protein phosphatase"/>
    <property type="match status" value="1"/>
</dbReference>
<dbReference type="Pfam" id="PF00149">
    <property type="entry name" value="Metallophos"/>
    <property type="match status" value="1"/>
</dbReference>
<comment type="subcellular location">
    <subcellularLocation>
        <location evidence="1 13">Nucleus</location>
    </subcellularLocation>
</comment>
<dbReference type="EMBL" id="JBEDUW010000003">
    <property type="protein sequence ID" value="KAK9939188.1"/>
    <property type="molecule type" value="Genomic_DNA"/>
</dbReference>
<dbReference type="PROSITE" id="PS00125">
    <property type="entry name" value="SER_THR_PHOSPHATASE"/>
    <property type="match status" value="1"/>
</dbReference>
<evidence type="ECO:0000256" key="12">
    <source>
        <dbReference type="ARBA" id="ARBA00059628"/>
    </source>
</evidence>
<dbReference type="SUPFAM" id="SSF56300">
    <property type="entry name" value="Metallo-dependent phosphatases"/>
    <property type="match status" value="1"/>
</dbReference>
<evidence type="ECO:0000256" key="4">
    <source>
        <dbReference type="ARBA" id="ARBA00022723"/>
    </source>
</evidence>
<evidence type="ECO:0000256" key="2">
    <source>
        <dbReference type="ARBA" id="ARBA00005671"/>
    </source>
</evidence>
<dbReference type="CDD" id="cd07419">
    <property type="entry name" value="MPP_Bsu1_C"/>
    <property type="match status" value="1"/>
</dbReference>
<feature type="region of interest" description="Disordered" evidence="15">
    <location>
        <begin position="550"/>
        <end position="585"/>
    </location>
</feature>
<keyword evidence="6 13" id="KW-0378">Hydrolase</keyword>
<keyword evidence="7 13" id="KW-0904">Protein phosphatase</keyword>
<gene>
    <name evidence="17" type="ORF">M0R45_015894</name>
</gene>
<dbReference type="GO" id="GO:0004722">
    <property type="term" value="F:protein serine/threonine phosphatase activity"/>
    <property type="evidence" value="ECO:0007669"/>
    <property type="project" value="UniProtKB-UniRule"/>
</dbReference>
<comment type="caution">
    <text evidence="17">The sequence shown here is derived from an EMBL/GenBank/DDBJ whole genome shotgun (WGS) entry which is preliminary data.</text>
</comment>
<evidence type="ECO:0000256" key="11">
    <source>
        <dbReference type="ARBA" id="ARBA00048336"/>
    </source>
</evidence>
<keyword evidence="4 13" id="KW-0479">Metal-binding</keyword>
<evidence type="ECO:0000256" key="5">
    <source>
        <dbReference type="ARBA" id="ARBA00022737"/>
    </source>
</evidence>
<evidence type="ECO:0000256" key="1">
    <source>
        <dbReference type="ARBA" id="ARBA00004123"/>
    </source>
</evidence>
<dbReference type="GO" id="GO:0046872">
    <property type="term" value="F:metal ion binding"/>
    <property type="evidence" value="ECO:0007669"/>
    <property type="project" value="UniProtKB-UniRule"/>
</dbReference>
<dbReference type="Pfam" id="PF24681">
    <property type="entry name" value="Kelch_KLHDC2_KLHL20_DRC7"/>
    <property type="match status" value="1"/>
</dbReference>
<dbReference type="FunFam" id="2.120.10.80:FF:000042">
    <property type="entry name" value="Serine/threonine-protein phosphatase"/>
    <property type="match status" value="1"/>
</dbReference>
<evidence type="ECO:0000313" key="17">
    <source>
        <dbReference type="EMBL" id="KAK9939188.1"/>
    </source>
</evidence>
<evidence type="ECO:0000313" key="18">
    <source>
        <dbReference type="Proteomes" id="UP001457282"/>
    </source>
</evidence>
<dbReference type="GO" id="GO:0005886">
    <property type="term" value="C:plasma membrane"/>
    <property type="evidence" value="ECO:0007669"/>
    <property type="project" value="UniProtKB-ARBA"/>
</dbReference>
<feature type="domain" description="Serine/threonine specific protein phosphatases" evidence="16">
    <location>
        <begin position="769"/>
        <end position="774"/>
    </location>
</feature>
<reference evidence="17 18" key="1">
    <citation type="journal article" date="2023" name="G3 (Bethesda)">
        <title>A chromosome-length genome assembly and annotation of blackberry (Rubus argutus, cv. 'Hillquist').</title>
        <authorList>
            <person name="Bruna T."/>
            <person name="Aryal R."/>
            <person name="Dudchenko O."/>
            <person name="Sargent D.J."/>
            <person name="Mead D."/>
            <person name="Buti M."/>
            <person name="Cavallini A."/>
            <person name="Hytonen T."/>
            <person name="Andres J."/>
            <person name="Pham M."/>
            <person name="Weisz D."/>
            <person name="Mascagni F."/>
            <person name="Usai G."/>
            <person name="Natali L."/>
            <person name="Bassil N."/>
            <person name="Fernandez G.E."/>
            <person name="Lomsadze A."/>
            <person name="Armour M."/>
            <person name="Olukolu B."/>
            <person name="Poorten T."/>
            <person name="Britton C."/>
            <person name="Davik J."/>
            <person name="Ashrafi H."/>
            <person name="Aiden E.L."/>
            <person name="Borodovsky M."/>
            <person name="Worthington M."/>
        </authorList>
    </citation>
    <scope>NUCLEOTIDE SEQUENCE [LARGE SCALE GENOMIC DNA]</scope>
    <source>
        <strain evidence="17">PI 553951</strain>
    </source>
</reference>
<comment type="similarity">
    <text evidence="2 13">Belongs to the PPP phosphatase family. BSU subfamily.</text>
</comment>
<feature type="region of interest" description="Disordered" evidence="15">
    <location>
        <begin position="979"/>
        <end position="1003"/>
    </location>
</feature>
<evidence type="ECO:0000256" key="10">
    <source>
        <dbReference type="ARBA" id="ARBA00047761"/>
    </source>
</evidence>
<evidence type="ECO:0000256" key="3">
    <source>
        <dbReference type="ARBA" id="ARBA00022441"/>
    </source>
</evidence>
<dbReference type="PIRSF" id="PIRSF036363">
    <property type="entry name" value="PPP_BSU1"/>
    <property type="match status" value="1"/>
</dbReference>
<comment type="catalytic activity">
    <reaction evidence="10">
        <text>O-phospho-L-seryl-[protein] + H2O = L-seryl-[protein] + phosphate</text>
        <dbReference type="Rhea" id="RHEA:20629"/>
        <dbReference type="Rhea" id="RHEA-COMP:9863"/>
        <dbReference type="Rhea" id="RHEA-COMP:11604"/>
        <dbReference type="ChEBI" id="CHEBI:15377"/>
        <dbReference type="ChEBI" id="CHEBI:29999"/>
        <dbReference type="ChEBI" id="CHEBI:43474"/>
        <dbReference type="ChEBI" id="CHEBI:83421"/>
        <dbReference type="EC" id="3.1.3.16"/>
    </reaction>
</comment>
<evidence type="ECO:0000256" key="14">
    <source>
        <dbReference type="RuleBase" id="RU004273"/>
    </source>
</evidence>
<feature type="compositionally biased region" description="Polar residues" evidence="15">
    <location>
        <begin position="562"/>
        <end position="571"/>
    </location>
</feature>
<dbReference type="InterPro" id="IPR006186">
    <property type="entry name" value="Ser/Thr-sp_prot-phosphatase"/>
</dbReference>
<evidence type="ECO:0000256" key="6">
    <source>
        <dbReference type="ARBA" id="ARBA00022801"/>
    </source>
</evidence>
<keyword evidence="18" id="KW-1185">Reference proteome</keyword>
<proteinExistence type="inferred from homology"/>
<feature type="compositionally biased region" description="Low complexity" evidence="15">
    <location>
        <begin position="44"/>
        <end position="62"/>
    </location>
</feature>
<dbReference type="EC" id="3.1.3.16" evidence="13 14"/>
<dbReference type="Pfam" id="PF07646">
    <property type="entry name" value="Kelch_2"/>
    <property type="match status" value="1"/>
</dbReference>
<name>A0AAW1XR32_RUBAR</name>
<comment type="cofactor">
    <cofactor evidence="13">
        <name>Mn(2+)</name>
        <dbReference type="ChEBI" id="CHEBI:29035"/>
    </cofactor>
    <text evidence="13">Binds 2 manganese ions per subunit.</text>
</comment>